<accession>A0A6J4TIJ8</accession>
<feature type="region of interest" description="Disordered" evidence="1">
    <location>
        <begin position="1"/>
        <end position="25"/>
    </location>
</feature>
<dbReference type="GO" id="GO:0008168">
    <property type="term" value="F:methyltransferase activity"/>
    <property type="evidence" value="ECO:0007669"/>
    <property type="project" value="UniProtKB-KW"/>
</dbReference>
<feature type="non-terminal residue" evidence="2">
    <location>
        <position position="1"/>
    </location>
</feature>
<sequence>AHRSLSAGPGRKCRHDPQAGRLSRCAARHHRALRLRLFGPGVEARRYGLCRDRPGDPAPELGCVRGGEAGPARVDDHPRSRSPAPGSLRNGRRASAWLGKLGRAGGGPRGGRSSRPDTPGGGHAILEHRGGRGHRACRSFATDRRVARM</sequence>
<dbReference type="AlphaFoldDB" id="A0A6J4TIJ8"/>
<dbReference type="EMBL" id="CADCWD010000016">
    <property type="protein sequence ID" value="CAA9524165.1"/>
    <property type="molecule type" value="Genomic_DNA"/>
</dbReference>
<dbReference type="GO" id="GO:0032259">
    <property type="term" value="P:methylation"/>
    <property type="evidence" value="ECO:0007669"/>
    <property type="project" value="UniProtKB-KW"/>
</dbReference>
<evidence type="ECO:0000313" key="2">
    <source>
        <dbReference type="EMBL" id="CAA9524165.1"/>
    </source>
</evidence>
<reference evidence="2" key="1">
    <citation type="submission" date="2020-02" db="EMBL/GenBank/DDBJ databases">
        <authorList>
            <person name="Meier V. D."/>
        </authorList>
    </citation>
    <scope>NUCLEOTIDE SEQUENCE</scope>
    <source>
        <strain evidence="2">AVDCRST_MAG23</strain>
    </source>
</reference>
<protein>
    <submittedName>
        <fullName evidence="2">tRNA (Cytidine(34)-2'-O)-methyltransferase</fullName>
        <ecNumber evidence="2">2.1.1.207</ecNumber>
    </submittedName>
</protein>
<evidence type="ECO:0000256" key="1">
    <source>
        <dbReference type="SAM" id="MobiDB-lite"/>
    </source>
</evidence>
<proteinExistence type="predicted"/>
<dbReference type="EC" id="2.1.1.207" evidence="2"/>
<name>A0A6J4TIJ8_9SPHN</name>
<feature type="non-terminal residue" evidence="2">
    <location>
        <position position="149"/>
    </location>
</feature>
<keyword evidence="2" id="KW-0489">Methyltransferase</keyword>
<gene>
    <name evidence="2" type="ORF">AVDCRST_MAG23-294</name>
</gene>
<organism evidence="2">
    <name type="scientific">uncultured Sphingosinicella sp</name>
    <dbReference type="NCBI Taxonomy" id="478748"/>
    <lineage>
        <taxon>Bacteria</taxon>
        <taxon>Pseudomonadati</taxon>
        <taxon>Pseudomonadota</taxon>
        <taxon>Alphaproteobacteria</taxon>
        <taxon>Sphingomonadales</taxon>
        <taxon>Sphingosinicellaceae</taxon>
        <taxon>Sphingosinicella</taxon>
        <taxon>environmental samples</taxon>
    </lineage>
</organism>
<feature type="region of interest" description="Disordered" evidence="1">
    <location>
        <begin position="50"/>
        <end position="134"/>
    </location>
</feature>
<keyword evidence="2" id="KW-0808">Transferase</keyword>